<proteinExistence type="predicted"/>
<dbReference type="RefSeq" id="WP_150077416.1">
    <property type="nucleotide sequence ID" value="NZ_VWOX01000008.1"/>
</dbReference>
<gene>
    <name evidence="1" type="ORF">FYK55_15835</name>
</gene>
<comment type="caution">
    <text evidence="1">The sequence shown here is derived from an EMBL/GenBank/DDBJ whole genome shotgun (WGS) entry which is preliminary data.</text>
</comment>
<name>A0A5M6D8N6_9BACT</name>
<reference evidence="1 2" key="1">
    <citation type="submission" date="2019-08" db="EMBL/GenBank/DDBJ databases">
        <authorList>
            <person name="Dhanesh K."/>
            <person name="Kumar G."/>
            <person name="Sasikala C."/>
            <person name="Venkata Ramana C."/>
        </authorList>
    </citation>
    <scope>NUCLEOTIDE SEQUENCE [LARGE SCALE GENOMIC DNA]</scope>
    <source>
        <strain evidence="1 2">JC645</strain>
    </source>
</reference>
<protein>
    <submittedName>
        <fullName evidence="1">Uncharacterized protein</fullName>
    </submittedName>
</protein>
<evidence type="ECO:0000313" key="2">
    <source>
        <dbReference type="Proteomes" id="UP000324479"/>
    </source>
</evidence>
<dbReference type="Proteomes" id="UP000324479">
    <property type="component" value="Unassembled WGS sequence"/>
</dbReference>
<evidence type="ECO:0000313" key="1">
    <source>
        <dbReference type="EMBL" id="KAA5542269.1"/>
    </source>
</evidence>
<dbReference type="AlphaFoldDB" id="A0A5M6D8N6"/>
<dbReference type="EMBL" id="VWOX01000008">
    <property type="protein sequence ID" value="KAA5542269.1"/>
    <property type="molecule type" value="Genomic_DNA"/>
</dbReference>
<organism evidence="1 2">
    <name type="scientific">Roseiconus nitratireducens</name>
    <dbReference type="NCBI Taxonomy" id="2605748"/>
    <lineage>
        <taxon>Bacteria</taxon>
        <taxon>Pseudomonadati</taxon>
        <taxon>Planctomycetota</taxon>
        <taxon>Planctomycetia</taxon>
        <taxon>Pirellulales</taxon>
        <taxon>Pirellulaceae</taxon>
        <taxon>Roseiconus</taxon>
    </lineage>
</organism>
<sequence length="440" mass="49797">MLRRILIALLVVLVSPHGVSLRGEQPGEKSLSELRLLYVGSERAEDYVSFLEDKVGQIESVDRSSFNPKSADQFDVILLDWPQSSAARETRTQESPLGPRDQWSRPTVLLGSAGLNLAVAWEIHGGSGCTCMDPLAYGFTDHEIFEQPYAIDRNAMIQIPTPEAFEDDLDDPTIKVLPLVNNYKANWRSGWCTYSSQFEKHPDVEFFCGGVNHKTPTAAGLWRQGNLLHFGFQQSPAEMNDHGQHLLLNSIAYISRFSQDRPIVVRPSVFAGKPVTRFRSTPASWLARGGIRVDWVEKMFDEPTGEELKSIESIDDRIQWCKQNQRFFFPSDGHLMGIDQDLKAIDVGFDDPDFFQIVLADLSGTSAEAKSRAARLLKRYVPCGPGPDATADQWNRWYDDHQPYLFAVDTGKYRWYIDELARQRKTPSENLRGPLRADQD</sequence>
<keyword evidence="2" id="KW-1185">Reference proteome</keyword>
<accession>A0A5M6D8N6</accession>